<organism evidence="1">
    <name type="scientific">marine sediment metagenome</name>
    <dbReference type="NCBI Taxonomy" id="412755"/>
    <lineage>
        <taxon>unclassified sequences</taxon>
        <taxon>metagenomes</taxon>
        <taxon>ecological metagenomes</taxon>
    </lineage>
</organism>
<protein>
    <submittedName>
        <fullName evidence="1">Uncharacterized protein</fullName>
    </submittedName>
</protein>
<name>X0YMR3_9ZZZZ</name>
<proteinExistence type="predicted"/>
<sequence length="95" mass="10885">LTKYSKDMNHWEADAFLYGHVHRKQSDRVPRLGLWGEKLISKPKLLGICGTFLRTYTAGADPTYSEKAGYPPTEIGALTLNIKPKRTWCEMWIDT</sequence>
<gene>
    <name evidence="1" type="ORF">S01H1_80742</name>
</gene>
<accession>X0YMR3</accession>
<dbReference type="AlphaFoldDB" id="X0YMR3"/>
<feature type="non-terminal residue" evidence="1">
    <location>
        <position position="1"/>
    </location>
</feature>
<dbReference type="EMBL" id="BARS01054553">
    <property type="protein sequence ID" value="GAG49778.1"/>
    <property type="molecule type" value="Genomic_DNA"/>
</dbReference>
<comment type="caution">
    <text evidence="1">The sequence shown here is derived from an EMBL/GenBank/DDBJ whole genome shotgun (WGS) entry which is preliminary data.</text>
</comment>
<reference evidence="1" key="1">
    <citation type="journal article" date="2014" name="Front. Microbiol.">
        <title>High frequency of phylogenetically diverse reductive dehalogenase-homologous genes in deep subseafloor sedimentary metagenomes.</title>
        <authorList>
            <person name="Kawai M."/>
            <person name="Futagami T."/>
            <person name="Toyoda A."/>
            <person name="Takaki Y."/>
            <person name="Nishi S."/>
            <person name="Hori S."/>
            <person name="Arai W."/>
            <person name="Tsubouchi T."/>
            <person name="Morono Y."/>
            <person name="Uchiyama I."/>
            <person name="Ito T."/>
            <person name="Fujiyama A."/>
            <person name="Inagaki F."/>
            <person name="Takami H."/>
        </authorList>
    </citation>
    <scope>NUCLEOTIDE SEQUENCE</scope>
    <source>
        <strain evidence="1">Expedition CK06-06</strain>
    </source>
</reference>
<evidence type="ECO:0000313" key="1">
    <source>
        <dbReference type="EMBL" id="GAG49778.1"/>
    </source>
</evidence>